<dbReference type="InterPro" id="IPR018393">
    <property type="entry name" value="NADHpl_OxRdtase_5_subgr"/>
</dbReference>
<dbReference type="NCBIfam" id="TIGR01974">
    <property type="entry name" value="NDH_I_L"/>
    <property type="match status" value="1"/>
</dbReference>
<feature type="transmembrane region" description="Helical" evidence="6">
    <location>
        <begin position="607"/>
        <end position="628"/>
    </location>
</feature>
<dbReference type="GO" id="GO:0015990">
    <property type="term" value="P:electron transport coupled proton transport"/>
    <property type="evidence" value="ECO:0007669"/>
    <property type="project" value="TreeGrafter"/>
</dbReference>
<keyword evidence="4 6" id="KW-0472">Membrane</keyword>
<feature type="transmembrane region" description="Helical" evidence="6">
    <location>
        <begin position="141"/>
        <end position="160"/>
    </location>
</feature>
<feature type="transmembrane region" description="Helical" evidence="6">
    <location>
        <begin position="462"/>
        <end position="484"/>
    </location>
</feature>
<feature type="domain" description="NADH:quinone oxidoreductase/Mrp antiporter transmembrane" evidence="7">
    <location>
        <begin position="135"/>
        <end position="420"/>
    </location>
</feature>
<dbReference type="InterPro" id="IPR003945">
    <property type="entry name" value="NU5C-like"/>
</dbReference>
<keyword evidence="2 5" id="KW-0812">Transmembrane</keyword>
<protein>
    <submittedName>
        <fullName evidence="9">NADH-quinone oxidoreductase subunit L</fullName>
    </submittedName>
</protein>
<dbReference type="InterPro" id="IPR001516">
    <property type="entry name" value="Proton_antipo_N"/>
</dbReference>
<dbReference type="GO" id="GO:0016020">
    <property type="term" value="C:membrane"/>
    <property type="evidence" value="ECO:0007669"/>
    <property type="project" value="UniProtKB-SubCell"/>
</dbReference>
<dbReference type="OrthoDB" id="9811798at2"/>
<dbReference type="Pfam" id="PF00361">
    <property type="entry name" value="Proton_antipo_M"/>
    <property type="match status" value="1"/>
</dbReference>
<dbReference type="GO" id="GO:0003954">
    <property type="term" value="F:NADH dehydrogenase activity"/>
    <property type="evidence" value="ECO:0007669"/>
    <property type="project" value="TreeGrafter"/>
</dbReference>
<evidence type="ECO:0000256" key="1">
    <source>
        <dbReference type="ARBA" id="ARBA00004127"/>
    </source>
</evidence>
<feature type="domain" description="NADH-Ubiquinone oxidoreductase (complex I) chain 5 N-terminal" evidence="8">
    <location>
        <begin position="69"/>
        <end position="119"/>
    </location>
</feature>
<feature type="transmembrane region" description="Helical" evidence="6">
    <location>
        <begin position="414"/>
        <end position="441"/>
    </location>
</feature>
<feature type="transmembrane region" description="Helical" evidence="6">
    <location>
        <begin position="118"/>
        <end position="135"/>
    </location>
</feature>
<evidence type="ECO:0000313" key="10">
    <source>
        <dbReference type="Proteomes" id="UP000249340"/>
    </source>
</evidence>
<dbReference type="Gene3D" id="1.20.5.2700">
    <property type="match status" value="1"/>
</dbReference>
<dbReference type="GO" id="GO:0042773">
    <property type="term" value="P:ATP synthesis coupled electron transport"/>
    <property type="evidence" value="ECO:0007669"/>
    <property type="project" value="InterPro"/>
</dbReference>
<dbReference type="Proteomes" id="UP000249340">
    <property type="component" value="Chromosome"/>
</dbReference>
<dbReference type="RefSeq" id="WP_111492448.1">
    <property type="nucleotide sequence ID" value="NZ_CP031264.1"/>
</dbReference>
<evidence type="ECO:0000256" key="3">
    <source>
        <dbReference type="ARBA" id="ARBA00022989"/>
    </source>
</evidence>
<dbReference type="PANTHER" id="PTHR42829">
    <property type="entry name" value="NADH-UBIQUINONE OXIDOREDUCTASE CHAIN 5"/>
    <property type="match status" value="1"/>
</dbReference>
<feature type="transmembrane region" description="Helical" evidence="6">
    <location>
        <begin position="250"/>
        <end position="272"/>
    </location>
</feature>
<feature type="transmembrane region" description="Helical" evidence="6">
    <location>
        <begin position="89"/>
        <end position="106"/>
    </location>
</feature>
<feature type="transmembrane region" description="Helical" evidence="6">
    <location>
        <begin position="32"/>
        <end position="54"/>
    </location>
</feature>
<evidence type="ECO:0000256" key="4">
    <source>
        <dbReference type="ARBA" id="ARBA00023136"/>
    </source>
</evidence>
<dbReference type="GO" id="GO:0008137">
    <property type="term" value="F:NADH dehydrogenase (ubiquinone) activity"/>
    <property type="evidence" value="ECO:0007669"/>
    <property type="project" value="InterPro"/>
</dbReference>
<dbReference type="NCBIfam" id="NF005141">
    <property type="entry name" value="PRK06590.1"/>
    <property type="match status" value="1"/>
</dbReference>
<name>A0A345SZ69_9ACTN</name>
<evidence type="ECO:0000313" key="9">
    <source>
        <dbReference type="EMBL" id="AXI79024.1"/>
    </source>
</evidence>
<comment type="subcellular location">
    <subcellularLocation>
        <location evidence="1">Endomembrane system</location>
        <topology evidence="1">Multi-pass membrane protein</topology>
    </subcellularLocation>
    <subcellularLocation>
        <location evidence="5">Membrane</location>
        <topology evidence="5">Multi-pass membrane protein</topology>
    </subcellularLocation>
</comment>
<dbReference type="InterPro" id="IPR001750">
    <property type="entry name" value="ND/Mrp_TM"/>
</dbReference>
<feature type="transmembrane region" description="Helical" evidence="6">
    <location>
        <begin position="504"/>
        <end position="529"/>
    </location>
</feature>
<accession>A0A345SZ69</accession>
<sequence length="631" mass="67020">MNALIPVLVAAPLAGAALLLLGGRRLDAFGHWLGVLASTASFVVGVVLFADMLGRDAAARPIHQHLFSWIPVGGFQADVGFQLDQLSITFVLLITGVGSLIHLYSVGYMAHDERRRRFFGYLNLFLAAMLLLVLADNYLLLYVGWEGVGLASYLLIGFWQHKPSAATAAKKAFIVNRVGDMGLSIAIMLMFAQFGSFAFGPVFATAHDAGEGRLTAIGLMLLLAACGKSAQVPLQSWLGDAMEGPTPVSALIHAATMVTAGVYLITRSAVIFNLAPNAQLVVVCVGAVTLLFGAIVGCAKDDIKKALAGSTMSQIGYMVLAAGLGPVGYAFAIMHLVTHGFFKAGLFLGAGSVMHGMNDEVNMRHYGGLRKYMPVTFVTFGLGYLAIIGFPGLSGFWSKDRIIEAAFAKGGTEGWILGTVALLGAAITAFYMTRVMIMTFFGKKRWQPDAEGHEPHPHESPSVMTIPMIVLAVGSVFAGGLFALNNAFVHWLEPITGHSEGNSPLNAITVTVLTFVCVAAGVLVSWAVYGRQPVPVTPPVGSALTRAARRDLLQDDFNHAVLVRPGEYLTRGLVYTDTKGLDGFVNGLAAAIGGISSRMRRMQNGFVRSYALSMFGGAAVLVATTLLMRSV</sequence>
<evidence type="ECO:0000256" key="5">
    <source>
        <dbReference type="RuleBase" id="RU000320"/>
    </source>
</evidence>
<evidence type="ECO:0000256" key="2">
    <source>
        <dbReference type="ARBA" id="ARBA00022692"/>
    </source>
</evidence>
<evidence type="ECO:0000256" key="6">
    <source>
        <dbReference type="SAM" id="Phobius"/>
    </source>
</evidence>
<dbReference type="GO" id="GO:0012505">
    <property type="term" value="C:endomembrane system"/>
    <property type="evidence" value="ECO:0007669"/>
    <property type="project" value="UniProtKB-SubCell"/>
</dbReference>
<keyword evidence="10" id="KW-1185">Reference proteome</keyword>
<gene>
    <name evidence="9" type="ORF">C7M71_017985</name>
</gene>
<dbReference type="PANTHER" id="PTHR42829:SF2">
    <property type="entry name" value="NADH-UBIQUINONE OXIDOREDUCTASE CHAIN 5"/>
    <property type="match status" value="1"/>
</dbReference>
<feature type="transmembrane region" description="Helical" evidence="6">
    <location>
        <begin position="372"/>
        <end position="394"/>
    </location>
</feature>
<dbReference type="EMBL" id="CP031264">
    <property type="protein sequence ID" value="AXI79024.1"/>
    <property type="molecule type" value="Genomic_DNA"/>
</dbReference>
<evidence type="ECO:0000259" key="8">
    <source>
        <dbReference type="Pfam" id="PF00662"/>
    </source>
</evidence>
<feature type="transmembrane region" description="Helical" evidence="6">
    <location>
        <begin position="181"/>
        <end position="204"/>
    </location>
</feature>
<dbReference type="PRINTS" id="PR01435">
    <property type="entry name" value="NPOXDRDTASE5"/>
</dbReference>
<organism evidence="9 10">
    <name type="scientific">Peterkaempfera bronchialis</name>
    <dbReference type="NCBI Taxonomy" id="2126346"/>
    <lineage>
        <taxon>Bacteria</taxon>
        <taxon>Bacillati</taxon>
        <taxon>Actinomycetota</taxon>
        <taxon>Actinomycetes</taxon>
        <taxon>Kitasatosporales</taxon>
        <taxon>Streptomycetaceae</taxon>
        <taxon>Peterkaempfera</taxon>
    </lineage>
</organism>
<dbReference type="KEGG" id="stri:C7M71_017985"/>
<dbReference type="AlphaFoldDB" id="A0A345SZ69"/>
<feature type="transmembrane region" description="Helical" evidence="6">
    <location>
        <begin position="278"/>
        <end position="299"/>
    </location>
</feature>
<proteinExistence type="predicted"/>
<dbReference type="PRINTS" id="PR01434">
    <property type="entry name" value="NADHDHGNASE5"/>
</dbReference>
<keyword evidence="3 6" id="KW-1133">Transmembrane helix</keyword>
<reference evidence="10" key="1">
    <citation type="submission" date="2018-07" db="EMBL/GenBank/DDBJ databases">
        <title>Streptacidiphilus bronchialis DSM 106435 chromosome.</title>
        <authorList>
            <person name="Batra D."/>
            <person name="Gulvik C.A."/>
        </authorList>
    </citation>
    <scope>NUCLEOTIDE SEQUENCE [LARGE SCALE GENOMIC DNA]</scope>
    <source>
        <strain evidence="10">DSM 106435</strain>
    </source>
</reference>
<dbReference type="Pfam" id="PF00662">
    <property type="entry name" value="Proton_antipo_N"/>
    <property type="match status" value="1"/>
</dbReference>
<evidence type="ECO:0000259" key="7">
    <source>
        <dbReference type="Pfam" id="PF00361"/>
    </source>
</evidence>